<proteinExistence type="predicted"/>
<protein>
    <submittedName>
        <fullName evidence="1">Uncharacterized protein</fullName>
    </submittedName>
</protein>
<organism evidence="1 2">
    <name type="scientific">Pseudomonas oryzae</name>
    <dbReference type="NCBI Taxonomy" id="1392877"/>
    <lineage>
        <taxon>Bacteria</taxon>
        <taxon>Pseudomonadati</taxon>
        <taxon>Pseudomonadota</taxon>
        <taxon>Gammaproteobacteria</taxon>
        <taxon>Pseudomonadales</taxon>
        <taxon>Pseudomonadaceae</taxon>
        <taxon>Pseudomonas</taxon>
    </lineage>
</organism>
<dbReference type="AlphaFoldDB" id="A0A1H1SRQ8"/>
<dbReference type="Proteomes" id="UP000243359">
    <property type="component" value="Chromosome I"/>
</dbReference>
<evidence type="ECO:0000313" key="1">
    <source>
        <dbReference type="EMBL" id="SDS50416.1"/>
    </source>
</evidence>
<reference evidence="2" key="1">
    <citation type="submission" date="2016-10" db="EMBL/GenBank/DDBJ databases">
        <authorList>
            <person name="Varghese N."/>
            <person name="Submissions S."/>
        </authorList>
    </citation>
    <scope>NUCLEOTIDE SEQUENCE [LARGE SCALE GENOMIC DNA]</scope>
    <source>
        <strain evidence="2">KCTC 32247</strain>
    </source>
</reference>
<keyword evidence="2" id="KW-1185">Reference proteome</keyword>
<accession>A0A1H1SRQ8</accession>
<gene>
    <name evidence="1" type="ORF">SAMN05216221_1965</name>
</gene>
<dbReference type="EMBL" id="LT629751">
    <property type="protein sequence ID" value="SDS50416.1"/>
    <property type="molecule type" value="Genomic_DNA"/>
</dbReference>
<name>A0A1H1SRQ8_9PSED</name>
<sequence>MTPAVQTFLDCCQRILHGDAALIEQLRAAGFACTPASWTFSLPALHAFLAPRLATGETLEYRAFVRQLFASRINLELHERGAEIAIADNRGKVSASLYCLRRRPA</sequence>
<evidence type="ECO:0000313" key="2">
    <source>
        <dbReference type="Proteomes" id="UP000243359"/>
    </source>
</evidence>